<comment type="caution">
    <text evidence="1">The sequence shown here is derived from an EMBL/GenBank/DDBJ whole genome shotgun (WGS) entry which is preliminary data.</text>
</comment>
<organism evidence="1 2">
    <name type="scientific">Chaetoceros tenuissimus</name>
    <dbReference type="NCBI Taxonomy" id="426638"/>
    <lineage>
        <taxon>Eukaryota</taxon>
        <taxon>Sar</taxon>
        <taxon>Stramenopiles</taxon>
        <taxon>Ochrophyta</taxon>
        <taxon>Bacillariophyta</taxon>
        <taxon>Coscinodiscophyceae</taxon>
        <taxon>Chaetocerotophycidae</taxon>
        <taxon>Chaetocerotales</taxon>
        <taxon>Chaetocerotaceae</taxon>
        <taxon>Chaetoceros</taxon>
    </lineage>
</organism>
<proteinExistence type="predicted"/>
<sequence>MPRPKISSRVVQNMIGNKWCNHSIRSGFKTLNNSFVGRTFSSEAFMEESTFLPLPCQRASSNIDGQGWMIDTTVKKSRIPGAGNGRFSNMDIAKNTIVMEKYMISMSDVTSLHDVKDDAVILFKNENEIEDFIHLYEETGNQAREDTINFLAHFIWSLETLNDKVALNFSTWSVNHGDPNRGENIRFFEDVHDCKILAKTVVDVSKGDELLNDYRSFDNMDDFWIQFCKKEGTKDVVTNLRQFVDLY</sequence>
<evidence type="ECO:0008006" key="3">
    <source>
        <dbReference type="Google" id="ProtNLM"/>
    </source>
</evidence>
<gene>
    <name evidence="1" type="ORF">CTEN210_01687</name>
</gene>
<accession>A0AAD3H040</accession>
<evidence type="ECO:0000313" key="1">
    <source>
        <dbReference type="EMBL" id="GFH45213.1"/>
    </source>
</evidence>
<dbReference type="Gene3D" id="2.170.270.10">
    <property type="entry name" value="SET domain"/>
    <property type="match status" value="1"/>
</dbReference>
<dbReference type="EMBL" id="BLLK01000020">
    <property type="protein sequence ID" value="GFH45213.1"/>
    <property type="molecule type" value="Genomic_DNA"/>
</dbReference>
<keyword evidence="2" id="KW-1185">Reference proteome</keyword>
<dbReference type="AlphaFoldDB" id="A0AAD3H040"/>
<evidence type="ECO:0000313" key="2">
    <source>
        <dbReference type="Proteomes" id="UP001054902"/>
    </source>
</evidence>
<dbReference type="Proteomes" id="UP001054902">
    <property type="component" value="Unassembled WGS sequence"/>
</dbReference>
<dbReference type="SUPFAM" id="SSF82199">
    <property type="entry name" value="SET domain"/>
    <property type="match status" value="1"/>
</dbReference>
<protein>
    <recommendedName>
        <fullName evidence="3">SET domain-containing protein</fullName>
    </recommendedName>
</protein>
<dbReference type="InterPro" id="IPR046341">
    <property type="entry name" value="SET_dom_sf"/>
</dbReference>
<reference evidence="1 2" key="1">
    <citation type="journal article" date="2021" name="Sci. Rep.">
        <title>The genome of the diatom Chaetoceros tenuissimus carries an ancient integrated fragment of an extant virus.</title>
        <authorList>
            <person name="Hongo Y."/>
            <person name="Kimura K."/>
            <person name="Takaki Y."/>
            <person name="Yoshida Y."/>
            <person name="Baba S."/>
            <person name="Kobayashi G."/>
            <person name="Nagasaki K."/>
            <person name="Hano T."/>
            <person name="Tomaru Y."/>
        </authorList>
    </citation>
    <scope>NUCLEOTIDE SEQUENCE [LARGE SCALE GENOMIC DNA]</scope>
    <source>
        <strain evidence="1 2">NIES-3715</strain>
    </source>
</reference>
<name>A0AAD3H040_9STRA</name>